<dbReference type="Proteomes" id="UP000032452">
    <property type="component" value="Unassembled WGS sequence"/>
</dbReference>
<feature type="compositionally biased region" description="Polar residues" evidence="1">
    <location>
        <begin position="35"/>
        <end position="46"/>
    </location>
</feature>
<feature type="region of interest" description="Disordered" evidence="1">
    <location>
        <begin position="35"/>
        <end position="60"/>
    </location>
</feature>
<dbReference type="PATRIC" id="fig|1618023.3.peg.3983"/>
<evidence type="ECO:0000313" key="2">
    <source>
        <dbReference type="EMBL" id="KJH69577.1"/>
    </source>
</evidence>
<evidence type="ECO:0000256" key="1">
    <source>
        <dbReference type="SAM" id="MobiDB-lite"/>
    </source>
</evidence>
<organism evidence="2 3">
    <name type="scientific">Aliterella atlantica CENA595</name>
    <dbReference type="NCBI Taxonomy" id="1618023"/>
    <lineage>
        <taxon>Bacteria</taxon>
        <taxon>Bacillati</taxon>
        <taxon>Cyanobacteriota</taxon>
        <taxon>Cyanophyceae</taxon>
        <taxon>Chroococcidiopsidales</taxon>
        <taxon>Aliterellaceae</taxon>
        <taxon>Aliterella</taxon>
    </lineage>
</organism>
<evidence type="ECO:0000313" key="3">
    <source>
        <dbReference type="Proteomes" id="UP000032452"/>
    </source>
</evidence>
<keyword evidence="3" id="KW-1185">Reference proteome</keyword>
<protein>
    <submittedName>
        <fullName evidence="2">Uncharacterized protein</fullName>
    </submittedName>
</protein>
<comment type="caution">
    <text evidence="2">The sequence shown here is derived from an EMBL/GenBank/DDBJ whole genome shotgun (WGS) entry which is preliminary data.</text>
</comment>
<feature type="compositionally biased region" description="Basic and acidic residues" evidence="1">
    <location>
        <begin position="48"/>
        <end position="60"/>
    </location>
</feature>
<dbReference type="AlphaFoldDB" id="A0A0D8ZMJ0"/>
<reference evidence="2 3" key="1">
    <citation type="submission" date="2015-02" db="EMBL/GenBank/DDBJ databases">
        <title>Draft genome of a novel marine cyanobacterium (Chroococcales) isolated from South Atlantic Ocean.</title>
        <authorList>
            <person name="Rigonato J."/>
            <person name="Alvarenga D.O."/>
            <person name="Branco L.H."/>
            <person name="Varani A.M."/>
            <person name="Brandini F.P."/>
            <person name="Fiore M.F."/>
        </authorList>
    </citation>
    <scope>NUCLEOTIDE SEQUENCE [LARGE SCALE GENOMIC DNA]</scope>
    <source>
        <strain evidence="2 3">CENA595</strain>
    </source>
</reference>
<name>A0A0D8ZMJ0_9CYAN</name>
<accession>A0A0D8ZMJ0</accession>
<gene>
    <name evidence="2" type="ORF">UH38_23195</name>
</gene>
<sequence length="60" mass="6942">MHEIELTEILKIAQEGEAKLKDMSNHATTMSEKWRVKTNTSINPENAENIHRQDPKVELL</sequence>
<dbReference type="EMBL" id="JYON01000039">
    <property type="protein sequence ID" value="KJH69577.1"/>
    <property type="molecule type" value="Genomic_DNA"/>
</dbReference>
<proteinExistence type="predicted"/>